<accession>A0A9P7EL55</accession>
<feature type="domain" description="Homeobox" evidence="4">
    <location>
        <begin position="97"/>
        <end position="157"/>
    </location>
</feature>
<keyword evidence="6" id="KW-1185">Reference proteome</keyword>
<feature type="compositionally biased region" description="Low complexity" evidence="3">
    <location>
        <begin position="418"/>
        <end position="428"/>
    </location>
</feature>
<organism evidence="5 6">
    <name type="scientific">Suillus subaureus</name>
    <dbReference type="NCBI Taxonomy" id="48587"/>
    <lineage>
        <taxon>Eukaryota</taxon>
        <taxon>Fungi</taxon>
        <taxon>Dikarya</taxon>
        <taxon>Basidiomycota</taxon>
        <taxon>Agaricomycotina</taxon>
        <taxon>Agaricomycetes</taxon>
        <taxon>Agaricomycetidae</taxon>
        <taxon>Boletales</taxon>
        <taxon>Suillineae</taxon>
        <taxon>Suillaceae</taxon>
        <taxon>Suillus</taxon>
    </lineage>
</organism>
<feature type="DNA-binding region" description="Homeobox" evidence="1">
    <location>
        <begin position="99"/>
        <end position="158"/>
    </location>
</feature>
<evidence type="ECO:0000256" key="1">
    <source>
        <dbReference type="PROSITE-ProRule" id="PRU00108"/>
    </source>
</evidence>
<feature type="compositionally biased region" description="Polar residues" evidence="3">
    <location>
        <begin position="379"/>
        <end position="388"/>
    </location>
</feature>
<reference evidence="5" key="1">
    <citation type="journal article" date="2020" name="New Phytol.">
        <title>Comparative genomics reveals dynamic genome evolution in host specialist ectomycorrhizal fungi.</title>
        <authorList>
            <person name="Lofgren L.A."/>
            <person name="Nguyen N.H."/>
            <person name="Vilgalys R."/>
            <person name="Ruytinx J."/>
            <person name="Liao H.L."/>
            <person name="Branco S."/>
            <person name="Kuo A."/>
            <person name="LaButti K."/>
            <person name="Lipzen A."/>
            <person name="Andreopoulos W."/>
            <person name="Pangilinan J."/>
            <person name="Riley R."/>
            <person name="Hundley H."/>
            <person name="Na H."/>
            <person name="Barry K."/>
            <person name="Grigoriev I.V."/>
            <person name="Stajich J.E."/>
            <person name="Kennedy P.G."/>
        </authorList>
    </citation>
    <scope>NUCLEOTIDE SEQUENCE</scope>
    <source>
        <strain evidence="5">MN1</strain>
    </source>
</reference>
<comment type="subcellular location">
    <subcellularLocation>
        <location evidence="1 2">Nucleus</location>
    </subcellularLocation>
</comment>
<name>A0A9P7EL55_9AGAM</name>
<dbReference type="CDD" id="cd00086">
    <property type="entry name" value="homeodomain"/>
    <property type="match status" value="1"/>
</dbReference>
<protein>
    <recommendedName>
        <fullName evidence="4">Homeobox domain-containing protein</fullName>
    </recommendedName>
</protein>
<feature type="compositionally biased region" description="Polar residues" evidence="3">
    <location>
        <begin position="244"/>
        <end position="256"/>
    </location>
</feature>
<dbReference type="Proteomes" id="UP000807769">
    <property type="component" value="Unassembled WGS sequence"/>
</dbReference>
<dbReference type="InterPro" id="IPR052631">
    <property type="entry name" value="Paired_homeobox_Bicoid"/>
</dbReference>
<feature type="region of interest" description="Disordered" evidence="3">
    <location>
        <begin position="149"/>
        <end position="261"/>
    </location>
</feature>
<dbReference type="PROSITE" id="PS50071">
    <property type="entry name" value="HOMEOBOX_2"/>
    <property type="match status" value="1"/>
</dbReference>
<evidence type="ECO:0000259" key="4">
    <source>
        <dbReference type="PROSITE" id="PS50071"/>
    </source>
</evidence>
<keyword evidence="1 2" id="KW-0371">Homeobox</keyword>
<dbReference type="AlphaFoldDB" id="A0A9P7EL55"/>
<dbReference type="Gene3D" id="1.10.10.60">
    <property type="entry name" value="Homeodomain-like"/>
    <property type="match status" value="1"/>
</dbReference>
<dbReference type="GO" id="GO:0005634">
    <property type="term" value="C:nucleus"/>
    <property type="evidence" value="ECO:0007669"/>
    <property type="project" value="UniProtKB-SubCell"/>
</dbReference>
<dbReference type="SUPFAM" id="SSF46689">
    <property type="entry name" value="Homeodomain-like"/>
    <property type="match status" value="1"/>
</dbReference>
<feature type="compositionally biased region" description="Low complexity" evidence="3">
    <location>
        <begin position="207"/>
        <end position="219"/>
    </location>
</feature>
<keyword evidence="1 2" id="KW-0539">Nucleus</keyword>
<sequence>MSNPLTPTTVNIPSNCHTPPPIPSRRIQHERIHPLSTPPHHHDTLHTTKRPRRSNSGNMTVENLSSASDSSSQSGMADNETEAEQQSEISALTAPAPKKKRTRTLTTPHQSAVLHALLSQSRFPTTAMREEVGRQIGLSARKVQIWFQNQRQKARRPQSDSAPLSRPAQFGPFPSAPQSASSSHTAPDVPMSESFPDISEASASRNPVPGSGPSLDPGLSGPGIPGRRTSPYPASSEYPRIAQSPDSTSSMPNHSSRGLEEFPNLTLCEPVPRMLASRSFLMHEGAQSPPSSRVLPPIHFSALESRISTDPYVSPTSFPLPSSQPSSSASIMHHHEPTRHTEHRISTVLGIPPPFALQPQPQWDPNSFAPFTRPEFASFSSPSRSTQFAPGGFFPPRSRDRFAPHVSPEFPRTREYHSSSGERQLSSSLVPRPPNTFRDIIDPQVYPARESSSADHSRMRSDADEPHHNC</sequence>
<dbReference type="GeneID" id="64633346"/>
<dbReference type="PANTHER" id="PTHR46255:SF3">
    <property type="entry name" value="HOMEOBOX DOMAIN-CONTAINING PROTEIN"/>
    <property type="match status" value="1"/>
</dbReference>
<gene>
    <name evidence="5" type="ORF">BJ212DRAFT_1476153</name>
</gene>
<feature type="compositionally biased region" description="Low complexity" evidence="3">
    <location>
        <begin position="176"/>
        <end position="187"/>
    </location>
</feature>
<dbReference type="InterPro" id="IPR001356">
    <property type="entry name" value="HD"/>
</dbReference>
<feature type="region of interest" description="Disordered" evidence="3">
    <location>
        <begin position="314"/>
        <end position="335"/>
    </location>
</feature>
<dbReference type="GO" id="GO:1990837">
    <property type="term" value="F:sequence-specific double-stranded DNA binding"/>
    <property type="evidence" value="ECO:0007669"/>
    <property type="project" value="TreeGrafter"/>
</dbReference>
<evidence type="ECO:0000256" key="3">
    <source>
        <dbReference type="SAM" id="MobiDB-lite"/>
    </source>
</evidence>
<dbReference type="Pfam" id="PF00046">
    <property type="entry name" value="Homeodomain"/>
    <property type="match status" value="1"/>
</dbReference>
<dbReference type="GO" id="GO:0000981">
    <property type="term" value="F:DNA-binding transcription factor activity, RNA polymerase II-specific"/>
    <property type="evidence" value="ECO:0007669"/>
    <property type="project" value="TreeGrafter"/>
</dbReference>
<dbReference type="RefSeq" id="XP_041198582.1">
    <property type="nucleotide sequence ID" value="XM_041339330.1"/>
</dbReference>
<comment type="caution">
    <text evidence="5">The sequence shown here is derived from an EMBL/GenBank/DDBJ whole genome shotgun (WGS) entry which is preliminary data.</text>
</comment>
<feature type="compositionally biased region" description="Polar residues" evidence="3">
    <location>
        <begin position="54"/>
        <end position="64"/>
    </location>
</feature>
<evidence type="ECO:0000313" key="6">
    <source>
        <dbReference type="Proteomes" id="UP000807769"/>
    </source>
</evidence>
<dbReference type="OrthoDB" id="6159439at2759"/>
<dbReference type="SMART" id="SM00389">
    <property type="entry name" value="HOX"/>
    <property type="match status" value="1"/>
</dbReference>
<feature type="compositionally biased region" description="Low complexity" evidence="3">
    <location>
        <begin position="65"/>
        <end position="74"/>
    </location>
</feature>
<dbReference type="EMBL" id="JABBWG010000003">
    <property type="protein sequence ID" value="KAG1824865.1"/>
    <property type="molecule type" value="Genomic_DNA"/>
</dbReference>
<keyword evidence="1 2" id="KW-0238">DNA-binding</keyword>
<proteinExistence type="predicted"/>
<dbReference type="InterPro" id="IPR009057">
    <property type="entry name" value="Homeodomain-like_sf"/>
</dbReference>
<evidence type="ECO:0000313" key="5">
    <source>
        <dbReference type="EMBL" id="KAG1824865.1"/>
    </source>
</evidence>
<feature type="compositionally biased region" description="Polar residues" evidence="3">
    <location>
        <begin position="1"/>
        <end position="17"/>
    </location>
</feature>
<evidence type="ECO:0000256" key="2">
    <source>
        <dbReference type="RuleBase" id="RU000682"/>
    </source>
</evidence>
<feature type="region of interest" description="Disordered" evidence="3">
    <location>
        <begin position="379"/>
        <end position="470"/>
    </location>
</feature>
<feature type="compositionally biased region" description="Basic and acidic residues" evidence="3">
    <location>
        <begin position="452"/>
        <end position="470"/>
    </location>
</feature>
<feature type="compositionally biased region" description="Low complexity" evidence="3">
    <location>
        <begin position="314"/>
        <end position="330"/>
    </location>
</feature>
<dbReference type="PANTHER" id="PTHR46255">
    <property type="entry name" value="SHORT STATURE HOMEOBOX"/>
    <property type="match status" value="1"/>
</dbReference>
<feature type="region of interest" description="Disordered" evidence="3">
    <location>
        <begin position="1"/>
        <end position="110"/>
    </location>
</feature>